<dbReference type="VEuPathDB" id="FungiDB:EMCG_06156"/>
<evidence type="ECO:0000256" key="2">
    <source>
        <dbReference type="ARBA" id="ARBA00001946"/>
    </source>
</evidence>
<comment type="similarity">
    <text evidence="3">Belongs to the isocitrate and isopropylmalate dehydrogenases family.</text>
</comment>
<dbReference type="PANTHER" id="PTHR43275">
    <property type="entry name" value="D-MALATE DEHYDROGENASE [DECARBOXYLATING]"/>
    <property type="match status" value="1"/>
</dbReference>
<keyword evidence="4" id="KW-0479">Metal-binding</keyword>
<dbReference type="AlphaFoldDB" id="A0A0G2ID30"/>
<evidence type="ECO:0000256" key="6">
    <source>
        <dbReference type="ARBA" id="ARBA00023027"/>
    </source>
</evidence>
<comment type="cofactor">
    <cofactor evidence="1">
        <name>Mn(2+)</name>
        <dbReference type="ChEBI" id="CHEBI:29035"/>
    </cofactor>
</comment>
<gene>
    <name evidence="9" type="ORF">EMCG_06156</name>
</gene>
<evidence type="ECO:0000313" key="10">
    <source>
        <dbReference type="Proteomes" id="UP000034164"/>
    </source>
</evidence>
<accession>A0A0G2ID30</accession>
<evidence type="ECO:0000256" key="7">
    <source>
        <dbReference type="ARBA" id="ARBA00023211"/>
    </source>
</evidence>
<protein>
    <recommendedName>
        <fullName evidence="8">Isopropylmalate dehydrogenase-like domain-containing protein</fullName>
    </recommendedName>
</protein>
<feature type="domain" description="Isopropylmalate dehydrogenase-like" evidence="8">
    <location>
        <begin position="14"/>
        <end position="196"/>
    </location>
</feature>
<proteinExistence type="inferred from homology"/>
<comment type="caution">
    <text evidence="9">The sequence shown here is derived from an EMBL/GenBank/DDBJ whole genome shotgun (WGS) entry which is preliminary data.</text>
</comment>
<dbReference type="GO" id="GO:0046872">
    <property type="term" value="F:metal ion binding"/>
    <property type="evidence" value="ECO:0007669"/>
    <property type="project" value="UniProtKB-KW"/>
</dbReference>
<keyword evidence="7" id="KW-0464">Manganese</keyword>
<dbReference type="Proteomes" id="UP000034164">
    <property type="component" value="Unassembled WGS sequence"/>
</dbReference>
<dbReference type="PANTHER" id="PTHR43275:SF1">
    <property type="entry name" value="D-MALATE DEHYDROGENASE [DECARBOXYLATING]"/>
    <property type="match status" value="1"/>
</dbReference>
<name>A0A0G2ID30_9EURO</name>
<comment type="cofactor">
    <cofactor evidence="2">
        <name>Mg(2+)</name>
        <dbReference type="ChEBI" id="CHEBI:18420"/>
    </cofactor>
</comment>
<evidence type="ECO:0000256" key="1">
    <source>
        <dbReference type="ARBA" id="ARBA00001936"/>
    </source>
</evidence>
<evidence type="ECO:0000256" key="3">
    <source>
        <dbReference type="ARBA" id="ARBA00007769"/>
    </source>
</evidence>
<dbReference type="SUPFAM" id="SSF53659">
    <property type="entry name" value="Isocitrate/Isopropylmalate dehydrogenase-like"/>
    <property type="match status" value="1"/>
</dbReference>
<evidence type="ECO:0000256" key="5">
    <source>
        <dbReference type="ARBA" id="ARBA00023002"/>
    </source>
</evidence>
<keyword evidence="6" id="KW-0520">NAD</keyword>
<dbReference type="Pfam" id="PF00180">
    <property type="entry name" value="Iso_dh"/>
    <property type="match status" value="1"/>
</dbReference>
<organism evidence="9 10">
    <name type="scientific">[Emmonsia] crescens</name>
    <dbReference type="NCBI Taxonomy" id="73230"/>
    <lineage>
        <taxon>Eukaryota</taxon>
        <taxon>Fungi</taxon>
        <taxon>Dikarya</taxon>
        <taxon>Ascomycota</taxon>
        <taxon>Pezizomycotina</taxon>
        <taxon>Eurotiomycetes</taxon>
        <taxon>Eurotiomycetidae</taxon>
        <taxon>Onygenales</taxon>
        <taxon>Ajellomycetaceae</taxon>
        <taxon>Emergomyces</taxon>
    </lineage>
</organism>
<evidence type="ECO:0000313" key="9">
    <source>
        <dbReference type="EMBL" id="KKZ68195.1"/>
    </source>
</evidence>
<dbReference type="InterPro" id="IPR024084">
    <property type="entry name" value="IsoPropMal-DH-like_dom"/>
</dbReference>
<dbReference type="OrthoDB" id="10261637at2759"/>
<dbReference type="SMART" id="SM01329">
    <property type="entry name" value="Iso_dh"/>
    <property type="match status" value="1"/>
</dbReference>
<dbReference type="Gene3D" id="3.40.718.10">
    <property type="entry name" value="Isopropylmalate Dehydrogenase"/>
    <property type="match status" value="1"/>
</dbReference>
<sequence length="197" mass="22202">MEHMIKVDHHSSSTPEVIGTGIKVLNKLVATLKIFELAFENFEWSSAYYKKHGRYLPGGALDVSRKFDATLFGPVRAAGLPDHISLWGLRLAICQPLQQYANARPTKVFRGTQSPLRGCQPADIDWITSRESSEEKYAGHGGRSHVGKGWEVVTEVSIFTRHGVERIMKFAFETGQKEISLLSRRAMRREKWVGYVG</sequence>
<dbReference type="InterPro" id="IPR050501">
    <property type="entry name" value="ICDH/IPMDH"/>
</dbReference>
<dbReference type="GO" id="GO:0016491">
    <property type="term" value="F:oxidoreductase activity"/>
    <property type="evidence" value="ECO:0007669"/>
    <property type="project" value="UniProtKB-KW"/>
</dbReference>
<keyword evidence="5" id="KW-0560">Oxidoreductase</keyword>
<dbReference type="EMBL" id="LCZI01000143">
    <property type="protein sequence ID" value="KKZ68195.1"/>
    <property type="molecule type" value="Genomic_DNA"/>
</dbReference>
<reference evidence="10" key="1">
    <citation type="journal article" date="2015" name="PLoS Genet.">
        <title>The dynamic genome and transcriptome of the human fungal pathogen Blastomyces and close relative Emmonsia.</title>
        <authorList>
            <person name="Munoz J.F."/>
            <person name="Gauthier G.M."/>
            <person name="Desjardins C.A."/>
            <person name="Gallo J.E."/>
            <person name="Holder J."/>
            <person name="Sullivan T.D."/>
            <person name="Marty A.J."/>
            <person name="Carmen J.C."/>
            <person name="Chen Z."/>
            <person name="Ding L."/>
            <person name="Gujja S."/>
            <person name="Magrini V."/>
            <person name="Misas E."/>
            <person name="Mitreva M."/>
            <person name="Priest M."/>
            <person name="Saif S."/>
            <person name="Whiston E.A."/>
            <person name="Young S."/>
            <person name="Zeng Q."/>
            <person name="Goldman W.E."/>
            <person name="Mardis E.R."/>
            <person name="Taylor J.W."/>
            <person name="McEwen J.G."/>
            <person name="Clay O.K."/>
            <person name="Klein B.S."/>
            <person name="Cuomo C.A."/>
        </authorList>
    </citation>
    <scope>NUCLEOTIDE SEQUENCE [LARGE SCALE GENOMIC DNA]</scope>
    <source>
        <strain evidence="10">UAMH 3008</strain>
    </source>
</reference>
<evidence type="ECO:0000256" key="4">
    <source>
        <dbReference type="ARBA" id="ARBA00022723"/>
    </source>
</evidence>
<evidence type="ECO:0000259" key="8">
    <source>
        <dbReference type="SMART" id="SM01329"/>
    </source>
</evidence>